<evidence type="ECO:0000313" key="2">
    <source>
        <dbReference type="EMBL" id="VEL13217.1"/>
    </source>
</evidence>
<evidence type="ECO:0000313" key="3">
    <source>
        <dbReference type="Proteomes" id="UP000784294"/>
    </source>
</evidence>
<dbReference type="AlphaFoldDB" id="A0A448WJE7"/>
<dbReference type="Proteomes" id="UP000784294">
    <property type="component" value="Unassembled WGS sequence"/>
</dbReference>
<organism evidence="2 3">
    <name type="scientific">Protopolystoma xenopodis</name>
    <dbReference type="NCBI Taxonomy" id="117903"/>
    <lineage>
        <taxon>Eukaryota</taxon>
        <taxon>Metazoa</taxon>
        <taxon>Spiralia</taxon>
        <taxon>Lophotrochozoa</taxon>
        <taxon>Platyhelminthes</taxon>
        <taxon>Monogenea</taxon>
        <taxon>Polyopisthocotylea</taxon>
        <taxon>Polystomatidea</taxon>
        <taxon>Polystomatidae</taxon>
        <taxon>Protopolystoma</taxon>
    </lineage>
</organism>
<proteinExistence type="predicted"/>
<feature type="region of interest" description="Disordered" evidence="1">
    <location>
        <begin position="1"/>
        <end position="35"/>
    </location>
</feature>
<keyword evidence="3" id="KW-1185">Reference proteome</keyword>
<reference evidence="2" key="1">
    <citation type="submission" date="2018-11" db="EMBL/GenBank/DDBJ databases">
        <authorList>
            <consortium name="Pathogen Informatics"/>
        </authorList>
    </citation>
    <scope>NUCLEOTIDE SEQUENCE</scope>
</reference>
<sequence length="68" mass="7154">MTRHFEFPLPTDSPQPTPANPPPAFPISMPFTQTTSPVSDLRTCVACPPNAHSSEAPALALPPTPSTS</sequence>
<comment type="caution">
    <text evidence="2">The sequence shown here is derived from an EMBL/GenBank/DDBJ whole genome shotgun (WGS) entry which is preliminary data.</text>
</comment>
<protein>
    <submittedName>
        <fullName evidence="2">Uncharacterized protein</fullName>
    </submittedName>
</protein>
<dbReference type="EMBL" id="CAAALY010017075">
    <property type="protein sequence ID" value="VEL13217.1"/>
    <property type="molecule type" value="Genomic_DNA"/>
</dbReference>
<name>A0A448WJE7_9PLAT</name>
<accession>A0A448WJE7</accession>
<feature type="compositionally biased region" description="Pro residues" evidence="1">
    <location>
        <begin position="11"/>
        <end position="25"/>
    </location>
</feature>
<gene>
    <name evidence="2" type="ORF">PXEA_LOCUS6657</name>
</gene>
<evidence type="ECO:0000256" key="1">
    <source>
        <dbReference type="SAM" id="MobiDB-lite"/>
    </source>
</evidence>